<gene>
    <name evidence="1" type="ORF">CWATWH0003_3697</name>
</gene>
<reference evidence="1 2" key="1">
    <citation type="journal article" date="2011" name="Front. Microbiol.">
        <title>Two Strains of Crocosphaera watsonii with Highly Conserved Genomes are Distinguished by Strain-Specific Features.</title>
        <authorList>
            <person name="Bench S.R."/>
            <person name="Ilikchyan I.N."/>
            <person name="Tripp H.J."/>
            <person name="Zehr J.P."/>
        </authorList>
    </citation>
    <scope>NUCLEOTIDE SEQUENCE [LARGE SCALE GENOMIC DNA]</scope>
    <source>
        <strain evidence="1 2">WH 0003</strain>
    </source>
</reference>
<proteinExistence type="predicted"/>
<dbReference type="PATRIC" id="fig|423471.3.peg.3475"/>
<dbReference type="AlphaFoldDB" id="G5J8B5"/>
<dbReference type="Proteomes" id="UP000003477">
    <property type="component" value="Unassembled WGS sequence"/>
</dbReference>
<name>G5J8B5_CROWT</name>
<accession>G5J8B5</accession>
<comment type="caution">
    <text evidence="1">The sequence shown here is derived from an EMBL/GenBank/DDBJ whole genome shotgun (WGS) entry which is preliminary data.</text>
</comment>
<protein>
    <submittedName>
        <fullName evidence="1">Uncharacterized protein</fullName>
    </submittedName>
</protein>
<evidence type="ECO:0000313" key="1">
    <source>
        <dbReference type="EMBL" id="EHJ11577.1"/>
    </source>
</evidence>
<dbReference type="EMBL" id="AESD01000543">
    <property type="protein sequence ID" value="EHJ11577.1"/>
    <property type="molecule type" value="Genomic_DNA"/>
</dbReference>
<sequence>MKKTAEKANEVSKYLEDTHTVWQELKELKKYIQRVTQ</sequence>
<organism evidence="1 2">
    <name type="scientific">Crocosphaera watsonii WH 0003</name>
    <dbReference type="NCBI Taxonomy" id="423471"/>
    <lineage>
        <taxon>Bacteria</taxon>
        <taxon>Bacillati</taxon>
        <taxon>Cyanobacteriota</taxon>
        <taxon>Cyanophyceae</taxon>
        <taxon>Oscillatoriophycideae</taxon>
        <taxon>Chroococcales</taxon>
        <taxon>Aphanothecaceae</taxon>
        <taxon>Crocosphaera</taxon>
    </lineage>
</organism>
<evidence type="ECO:0000313" key="2">
    <source>
        <dbReference type="Proteomes" id="UP000003477"/>
    </source>
</evidence>